<dbReference type="Pfam" id="PF04014">
    <property type="entry name" value="MazE_antitoxin"/>
    <property type="match status" value="1"/>
</dbReference>
<dbReference type="GO" id="GO:0003677">
    <property type="term" value="F:DNA binding"/>
    <property type="evidence" value="ECO:0007669"/>
    <property type="project" value="InterPro"/>
</dbReference>
<accession>A0A4R7NCH4</accession>
<feature type="domain" description="SpoVT-AbrB" evidence="1">
    <location>
        <begin position="7"/>
        <end position="54"/>
    </location>
</feature>
<dbReference type="RefSeq" id="WP_133698587.1">
    <property type="nucleotide sequence ID" value="NZ_SOBR01000014.1"/>
</dbReference>
<reference evidence="2 3" key="1">
    <citation type="submission" date="2019-03" db="EMBL/GenBank/DDBJ databases">
        <title>Genomic Encyclopedia of Type Strains, Phase IV (KMG-IV): sequencing the most valuable type-strain genomes for metagenomic binning, comparative biology and taxonomic classification.</title>
        <authorList>
            <person name="Goeker M."/>
        </authorList>
    </citation>
    <scope>NUCLEOTIDE SEQUENCE [LARGE SCALE GENOMIC DNA]</scope>
    <source>
        <strain evidence="2 3">DSM 6770</strain>
    </source>
</reference>
<dbReference type="SMART" id="SM00966">
    <property type="entry name" value="SpoVT_AbrB"/>
    <property type="match status" value="1"/>
</dbReference>
<dbReference type="InterPro" id="IPR037914">
    <property type="entry name" value="SpoVT-AbrB_sf"/>
</dbReference>
<organism evidence="2 3">
    <name type="scientific">Chromohalobacter marismortui</name>
    <dbReference type="NCBI Taxonomy" id="42055"/>
    <lineage>
        <taxon>Bacteria</taxon>
        <taxon>Pseudomonadati</taxon>
        <taxon>Pseudomonadota</taxon>
        <taxon>Gammaproteobacteria</taxon>
        <taxon>Oceanospirillales</taxon>
        <taxon>Halomonadaceae</taxon>
        <taxon>Chromohalobacter</taxon>
    </lineage>
</organism>
<evidence type="ECO:0000313" key="2">
    <source>
        <dbReference type="EMBL" id="TDU18094.1"/>
    </source>
</evidence>
<gene>
    <name evidence="2" type="ORF">C8E00_11422</name>
</gene>
<dbReference type="EMBL" id="SOBR01000014">
    <property type="protein sequence ID" value="TDU18094.1"/>
    <property type="molecule type" value="Genomic_DNA"/>
</dbReference>
<sequence>MSTTNLRRVGGSVMMAVPRALLDQLHLHAGSQVEIEIEIDHGRLVVEPAKPRYSLEELLAQCDTTADLSAGEREWLDAEPVGRELL</sequence>
<dbReference type="OrthoDB" id="9795766at2"/>
<dbReference type="Proteomes" id="UP000295380">
    <property type="component" value="Unassembled WGS sequence"/>
</dbReference>
<comment type="caution">
    <text evidence="2">The sequence shown here is derived from an EMBL/GenBank/DDBJ whole genome shotgun (WGS) entry which is preliminary data.</text>
</comment>
<keyword evidence="3" id="KW-1185">Reference proteome</keyword>
<evidence type="ECO:0000259" key="1">
    <source>
        <dbReference type="SMART" id="SM00966"/>
    </source>
</evidence>
<dbReference type="Gene3D" id="2.10.260.10">
    <property type="match status" value="1"/>
</dbReference>
<dbReference type="SUPFAM" id="SSF89447">
    <property type="entry name" value="AbrB/MazE/MraZ-like"/>
    <property type="match status" value="1"/>
</dbReference>
<proteinExistence type="predicted"/>
<name>A0A4R7NCH4_9GAMM</name>
<protein>
    <submittedName>
        <fullName evidence="2">Antitoxin ChpS</fullName>
    </submittedName>
</protein>
<evidence type="ECO:0000313" key="3">
    <source>
        <dbReference type="Proteomes" id="UP000295380"/>
    </source>
</evidence>
<dbReference type="AlphaFoldDB" id="A0A4R7NCH4"/>
<dbReference type="InterPro" id="IPR007159">
    <property type="entry name" value="SpoVT-AbrB_dom"/>
</dbReference>